<reference evidence="3 4" key="1">
    <citation type="submission" date="2019-05" db="EMBL/GenBank/DDBJ databases">
        <authorList>
            <consortium name="Science for Life Laboratories"/>
        </authorList>
    </citation>
    <scope>NUCLEOTIDE SEQUENCE [LARGE SCALE GENOMIC DNA]</scope>
    <source>
        <strain evidence="3">Soil9</strain>
    </source>
</reference>
<evidence type="ECO:0000313" key="4">
    <source>
        <dbReference type="Proteomes" id="UP000464178"/>
    </source>
</evidence>
<gene>
    <name evidence="3" type="ORF">SOIL9_25070</name>
</gene>
<keyword evidence="4" id="KW-1185">Reference proteome</keyword>
<evidence type="ECO:0000256" key="1">
    <source>
        <dbReference type="SAM" id="MobiDB-lite"/>
    </source>
</evidence>
<feature type="domain" description="Transposase IS701-like DDE" evidence="2">
    <location>
        <begin position="70"/>
        <end position="122"/>
    </location>
</feature>
<dbReference type="AlphaFoldDB" id="A0A6P2D2W5"/>
<feature type="region of interest" description="Disordered" evidence="1">
    <location>
        <begin position="37"/>
        <end position="71"/>
    </location>
</feature>
<dbReference type="Proteomes" id="UP000464178">
    <property type="component" value="Chromosome"/>
</dbReference>
<dbReference type="RefSeq" id="WP_390699333.1">
    <property type="nucleotide sequence ID" value="NZ_LR593886.1"/>
</dbReference>
<proteinExistence type="predicted"/>
<dbReference type="KEGG" id="gms:SOIL9_25070"/>
<evidence type="ECO:0000259" key="2">
    <source>
        <dbReference type="Pfam" id="PF13546"/>
    </source>
</evidence>
<feature type="compositionally biased region" description="Basic residues" evidence="1">
    <location>
        <begin position="137"/>
        <end position="155"/>
    </location>
</feature>
<evidence type="ECO:0000313" key="3">
    <source>
        <dbReference type="EMBL" id="VTR95207.1"/>
    </source>
</evidence>
<organism evidence="3 4">
    <name type="scientific">Gemmata massiliana</name>
    <dbReference type="NCBI Taxonomy" id="1210884"/>
    <lineage>
        <taxon>Bacteria</taxon>
        <taxon>Pseudomonadati</taxon>
        <taxon>Planctomycetota</taxon>
        <taxon>Planctomycetia</taxon>
        <taxon>Gemmatales</taxon>
        <taxon>Gemmataceae</taxon>
        <taxon>Gemmata</taxon>
    </lineage>
</organism>
<name>A0A6P2D2W5_9BACT</name>
<sequence>MGERIGRDFARSEPPACARIRAGCRAYPSGRTVGTWATRPQQGAAPAGPGRLGCGRRSGRPARACGPGPGAHRRVRIVDETGFRKKGTTSCAVARRYSGTAGRIEGAQLEVLLGTQQRRGARRPRPVLAQGVGPRRSAPRRRRHSGAGRVGHHNRAGPARDRPGAGDRVARWVTADAVHWCILPVPHSRRGARVGLRGRCAVRFRGVGRVPAGAGSQGRAKGWPELIPLTVPEVQKLLLRLVWACVPEPEPVLAWSEWRQWHQHRARRSHYRRRGARPPN</sequence>
<dbReference type="Pfam" id="PF13546">
    <property type="entry name" value="DDE_5"/>
    <property type="match status" value="1"/>
</dbReference>
<dbReference type="InterPro" id="IPR038721">
    <property type="entry name" value="IS701-like_DDE_dom"/>
</dbReference>
<feature type="region of interest" description="Disordered" evidence="1">
    <location>
        <begin position="117"/>
        <end position="166"/>
    </location>
</feature>
<accession>A0A6P2D2W5</accession>
<dbReference type="EMBL" id="LR593886">
    <property type="protein sequence ID" value="VTR95207.1"/>
    <property type="molecule type" value="Genomic_DNA"/>
</dbReference>
<protein>
    <recommendedName>
        <fullName evidence="2">Transposase IS701-like DDE domain-containing protein</fullName>
    </recommendedName>
</protein>